<dbReference type="PANTHER" id="PTHR10707:SF10">
    <property type="entry name" value="CYTOCHROME C OXIDASE SUBUNIT 4"/>
    <property type="match status" value="1"/>
</dbReference>
<dbReference type="UniPathway" id="UPA00705"/>
<accession>A0A194Q5V4</accession>
<evidence type="ECO:0000256" key="4">
    <source>
        <dbReference type="ARBA" id="ARBA00022792"/>
    </source>
</evidence>
<dbReference type="InterPro" id="IPR001254">
    <property type="entry name" value="Trypsin_dom"/>
</dbReference>
<evidence type="ECO:0000256" key="10">
    <source>
        <dbReference type="SAM" id="MobiDB-lite"/>
    </source>
</evidence>
<dbReference type="InterPro" id="IPR013288">
    <property type="entry name" value="Cyt_c_oxidase_su4"/>
</dbReference>
<gene>
    <name evidence="13" type="ORF">RR46_07583</name>
</gene>
<sequence length="759" mass="86406">MANYLLRRAIIDAIRVPVGTRASSELAKIGNREWVGYGYNGQPTYVDRPDFPLPAVRFRPDTPDVKVLREKEKGDWRKLTLEEKKALYRASFCQTFAEFQAPTGEWKGVVGWSLVFISLSLWIYMGMKLFVYSPLPASFDEDAQKAQLKRMLDLKVNPIDGLSSKWDYENNRWKAWNNRFYRENPAFLAVRVGSSFYNSGGERIAILEIYFHPDYNPKSLWNNICVLRLERHIEFLKDNVKSVKKIAIDKNPWNLPVNTPGITIIGWGAKSTSNKVGDPFHNILSYSHLDVYPTRECQEVYTKEYVTKQNFCGGFFSKGGGACNRDVGAPGIIGGTLVGVVSFGSPVCGTPDAPTVFTKVGYYYRWIENIMEMDVPRSKKKATTKYTLDPYEQYLTTTPATTIFKIEPLLGGKPPSVLDDTDYEDNENALRTLDDKLFQEFLETMFGSKEVKKYEDVIHQDGIVLRETKEKKTVKQIDVTTTEISVQPVTYAYDSDIESPRTQIIPVDTYEVTDPIQVTENIEVEESYSKYVDPKHKSKIERNKPKDIVYDIPVTTTEEAQEIYLELAPDSGKDSHDQSNQEQSIDNQEQIVDQSEAVSKGKESSETSSADISEIPGEEVIAELLDEIDFNQILREVSTDATIPKSSRPGYATKLERHRFLSTTTESANAKYYNIPREFKSADGVVESGNNSLLTLLYLSDGEKKRNVNKYNLNVEISRSKKINPRHFKRDNTLYNLGPKTELYRIISRVIEAAMSNQK</sequence>
<keyword evidence="6 11" id="KW-1133">Transmembrane helix</keyword>
<proteinExistence type="inferred from homology"/>
<evidence type="ECO:0000256" key="1">
    <source>
        <dbReference type="ARBA" id="ARBA00004434"/>
    </source>
</evidence>
<keyword evidence="5" id="KW-0809">Transit peptide</keyword>
<dbReference type="EMBL" id="KQ459460">
    <property type="protein sequence ID" value="KPJ00744.1"/>
    <property type="molecule type" value="Genomic_DNA"/>
</dbReference>
<evidence type="ECO:0000256" key="7">
    <source>
        <dbReference type="ARBA" id="ARBA00023002"/>
    </source>
</evidence>
<dbReference type="GO" id="GO:0004252">
    <property type="term" value="F:serine-type endopeptidase activity"/>
    <property type="evidence" value="ECO:0007669"/>
    <property type="project" value="InterPro"/>
</dbReference>
<keyword evidence="14" id="KW-1185">Reference proteome</keyword>
<dbReference type="GO" id="GO:0045277">
    <property type="term" value="C:respiratory chain complex IV"/>
    <property type="evidence" value="ECO:0007669"/>
    <property type="project" value="InterPro"/>
</dbReference>
<dbReference type="InterPro" id="IPR043504">
    <property type="entry name" value="Peptidase_S1_PA_chymotrypsin"/>
</dbReference>
<dbReference type="SUPFAM" id="SSF50494">
    <property type="entry name" value="Trypsin-like serine proteases"/>
    <property type="match status" value="1"/>
</dbReference>
<evidence type="ECO:0000256" key="5">
    <source>
        <dbReference type="ARBA" id="ARBA00022946"/>
    </source>
</evidence>
<name>A0A194Q5V4_PAPXU</name>
<keyword evidence="9 11" id="KW-0472">Membrane</keyword>
<keyword evidence="8" id="KW-0496">Mitochondrion</keyword>
<dbReference type="Gene3D" id="1.10.442.10">
    <property type="entry name" value="Cytochrome c oxidase subunit IV"/>
    <property type="match status" value="1"/>
</dbReference>
<evidence type="ECO:0000313" key="14">
    <source>
        <dbReference type="Proteomes" id="UP000053268"/>
    </source>
</evidence>
<dbReference type="CDD" id="cd00922">
    <property type="entry name" value="Cyt_c_Oxidase_IV"/>
    <property type="match status" value="1"/>
</dbReference>
<evidence type="ECO:0000256" key="9">
    <source>
        <dbReference type="ARBA" id="ARBA00023136"/>
    </source>
</evidence>
<dbReference type="GO" id="GO:0006123">
    <property type="term" value="P:mitochondrial electron transport, cytochrome c to oxygen"/>
    <property type="evidence" value="ECO:0007669"/>
    <property type="project" value="InterPro"/>
</dbReference>
<evidence type="ECO:0000259" key="12">
    <source>
        <dbReference type="PROSITE" id="PS50240"/>
    </source>
</evidence>
<dbReference type="InterPro" id="IPR036639">
    <property type="entry name" value="Cyt_c_oxidase_su4_sf"/>
</dbReference>
<evidence type="ECO:0000256" key="8">
    <source>
        <dbReference type="ARBA" id="ARBA00023128"/>
    </source>
</evidence>
<dbReference type="InterPro" id="IPR009003">
    <property type="entry name" value="Peptidase_S1_PA"/>
</dbReference>
<dbReference type="PRINTS" id="PR01873">
    <property type="entry name" value="CYTCOXIDASE4"/>
</dbReference>
<feature type="domain" description="Peptidase S1" evidence="12">
    <location>
        <begin position="123"/>
        <end position="372"/>
    </location>
</feature>
<dbReference type="Pfam" id="PF02936">
    <property type="entry name" value="COX4"/>
    <property type="match status" value="1"/>
</dbReference>
<dbReference type="PROSITE" id="PS50240">
    <property type="entry name" value="TRYPSIN_DOM"/>
    <property type="match status" value="1"/>
</dbReference>
<dbReference type="FunFam" id="1.10.442.10:FF:000001">
    <property type="entry name" value="Cytochrome c oxidase subunit 4 isoform 1"/>
    <property type="match status" value="1"/>
</dbReference>
<dbReference type="GO" id="GO:0016491">
    <property type="term" value="F:oxidoreductase activity"/>
    <property type="evidence" value="ECO:0007669"/>
    <property type="project" value="UniProtKB-KW"/>
</dbReference>
<dbReference type="GO" id="GO:0006508">
    <property type="term" value="P:proteolysis"/>
    <property type="evidence" value="ECO:0007669"/>
    <property type="project" value="InterPro"/>
</dbReference>
<keyword evidence="4" id="KW-0999">Mitochondrion inner membrane</keyword>
<comment type="similarity">
    <text evidence="2">Belongs to the cytochrome c oxidase IV family.</text>
</comment>
<dbReference type="STRING" id="66420.A0A194Q5V4"/>
<reference evidence="13 14" key="1">
    <citation type="journal article" date="2015" name="Nat. Commun.">
        <title>Outbred genome sequencing and CRISPR/Cas9 gene editing in butterflies.</title>
        <authorList>
            <person name="Li X."/>
            <person name="Fan D."/>
            <person name="Zhang W."/>
            <person name="Liu G."/>
            <person name="Zhang L."/>
            <person name="Zhao L."/>
            <person name="Fang X."/>
            <person name="Chen L."/>
            <person name="Dong Y."/>
            <person name="Chen Y."/>
            <person name="Ding Y."/>
            <person name="Zhao R."/>
            <person name="Feng M."/>
            <person name="Zhu Y."/>
            <person name="Feng Y."/>
            <person name="Jiang X."/>
            <person name="Zhu D."/>
            <person name="Xiang H."/>
            <person name="Feng X."/>
            <person name="Li S."/>
            <person name="Wang J."/>
            <person name="Zhang G."/>
            <person name="Kronforst M.R."/>
            <person name="Wang W."/>
        </authorList>
    </citation>
    <scope>NUCLEOTIDE SEQUENCE [LARGE SCALE GENOMIC DNA]</scope>
    <source>
        <strain evidence="13">Ya'a_city_454_Px</strain>
        <tissue evidence="13">Whole body</tissue>
    </source>
</reference>
<dbReference type="CDD" id="cd00190">
    <property type="entry name" value="Tryp_SPc"/>
    <property type="match status" value="1"/>
</dbReference>
<dbReference type="SUPFAM" id="SSF81406">
    <property type="entry name" value="Mitochondrial cytochrome c oxidase subunit IV"/>
    <property type="match status" value="1"/>
</dbReference>
<dbReference type="Proteomes" id="UP000053268">
    <property type="component" value="Unassembled WGS sequence"/>
</dbReference>
<feature type="region of interest" description="Disordered" evidence="10">
    <location>
        <begin position="570"/>
        <end position="615"/>
    </location>
</feature>
<feature type="compositionally biased region" description="Polar residues" evidence="10">
    <location>
        <begin position="580"/>
        <end position="597"/>
    </location>
</feature>
<evidence type="ECO:0000256" key="11">
    <source>
        <dbReference type="SAM" id="Phobius"/>
    </source>
</evidence>
<dbReference type="InterPro" id="IPR004203">
    <property type="entry name" value="Cyt_c_oxidase_su4_fam"/>
</dbReference>
<protein>
    <submittedName>
        <fullName evidence="13">Cytochrome c oxidase subunit 4 isoform 1, mitochondrial</fullName>
    </submittedName>
</protein>
<keyword evidence="3 11" id="KW-0812">Transmembrane</keyword>
<dbReference type="Pfam" id="PF00089">
    <property type="entry name" value="Trypsin"/>
    <property type="match status" value="1"/>
</dbReference>
<evidence type="ECO:0000256" key="2">
    <source>
        <dbReference type="ARBA" id="ARBA00008135"/>
    </source>
</evidence>
<comment type="subcellular location">
    <subcellularLocation>
        <location evidence="1">Mitochondrion inner membrane</location>
        <topology evidence="1">Single-pass membrane protein</topology>
    </subcellularLocation>
</comment>
<keyword evidence="7" id="KW-0560">Oxidoreductase</keyword>
<evidence type="ECO:0000313" key="13">
    <source>
        <dbReference type="EMBL" id="KPJ00744.1"/>
    </source>
</evidence>
<feature type="transmembrane region" description="Helical" evidence="11">
    <location>
        <begin position="109"/>
        <end position="127"/>
    </location>
</feature>
<dbReference type="Gene3D" id="2.40.10.10">
    <property type="entry name" value="Trypsin-like serine proteases"/>
    <property type="match status" value="1"/>
</dbReference>
<evidence type="ECO:0000256" key="3">
    <source>
        <dbReference type="ARBA" id="ARBA00022692"/>
    </source>
</evidence>
<dbReference type="GO" id="GO:0005743">
    <property type="term" value="C:mitochondrial inner membrane"/>
    <property type="evidence" value="ECO:0007669"/>
    <property type="project" value="UniProtKB-SubCell"/>
</dbReference>
<evidence type="ECO:0000256" key="6">
    <source>
        <dbReference type="ARBA" id="ARBA00022989"/>
    </source>
</evidence>
<organism evidence="13 14">
    <name type="scientific">Papilio xuthus</name>
    <name type="common">Asian swallowtail butterfly</name>
    <dbReference type="NCBI Taxonomy" id="66420"/>
    <lineage>
        <taxon>Eukaryota</taxon>
        <taxon>Metazoa</taxon>
        <taxon>Ecdysozoa</taxon>
        <taxon>Arthropoda</taxon>
        <taxon>Hexapoda</taxon>
        <taxon>Insecta</taxon>
        <taxon>Pterygota</taxon>
        <taxon>Neoptera</taxon>
        <taxon>Endopterygota</taxon>
        <taxon>Lepidoptera</taxon>
        <taxon>Glossata</taxon>
        <taxon>Ditrysia</taxon>
        <taxon>Papilionoidea</taxon>
        <taxon>Papilionidae</taxon>
        <taxon>Papilioninae</taxon>
        <taxon>Papilio</taxon>
    </lineage>
</organism>
<dbReference type="SMART" id="SM00020">
    <property type="entry name" value="Tryp_SPc"/>
    <property type="match status" value="1"/>
</dbReference>
<dbReference type="PANTHER" id="PTHR10707">
    <property type="entry name" value="CYTOCHROME C OXIDASE SUBUNIT IV"/>
    <property type="match status" value="1"/>
</dbReference>
<dbReference type="AlphaFoldDB" id="A0A194Q5V4"/>